<feature type="transmembrane region" description="Helical" evidence="5">
    <location>
        <begin position="412"/>
        <end position="436"/>
    </location>
</feature>
<keyword evidence="3 4" id="KW-0472">Membrane</keyword>
<dbReference type="PANTHER" id="PTHR22550:SF5">
    <property type="entry name" value="LEUCINE ZIPPER PROTEIN 4"/>
    <property type="match status" value="1"/>
</dbReference>
<dbReference type="GO" id="GO:0005886">
    <property type="term" value="C:plasma membrane"/>
    <property type="evidence" value="ECO:0007669"/>
    <property type="project" value="UniProtKB-SubCell"/>
</dbReference>
<dbReference type="Pfam" id="PF03323">
    <property type="entry name" value="GerA"/>
    <property type="match status" value="1"/>
</dbReference>
<feature type="transmembrane region" description="Helical" evidence="5">
    <location>
        <begin position="330"/>
        <end position="348"/>
    </location>
</feature>
<evidence type="ECO:0000256" key="4">
    <source>
        <dbReference type="PIRNR" id="PIRNR005690"/>
    </source>
</evidence>
<comment type="caution">
    <text evidence="6">The sequence shown here is derived from an EMBL/GenBank/DDBJ whole genome shotgun (WGS) entry which is preliminary data.</text>
</comment>
<dbReference type="Proteomes" id="UP000064189">
    <property type="component" value="Unassembled WGS sequence"/>
</dbReference>
<evidence type="ECO:0000256" key="5">
    <source>
        <dbReference type="SAM" id="Phobius"/>
    </source>
</evidence>
<dbReference type="RefSeq" id="WP_061140350.1">
    <property type="nucleotide sequence ID" value="NZ_LNNH01000003.1"/>
</dbReference>
<comment type="subcellular location">
    <subcellularLocation>
        <location evidence="4">Cell membrane</location>
    </subcellularLocation>
    <subcellularLocation>
        <location evidence="1">Membrane</location>
        <topology evidence="1">Multi-pass membrane protein</topology>
    </subcellularLocation>
</comment>
<dbReference type="AlphaFoldDB" id="A0A109N324"/>
<keyword evidence="5" id="KW-0812">Transmembrane</keyword>
<feature type="transmembrane region" description="Helical" evidence="5">
    <location>
        <begin position="360"/>
        <end position="377"/>
    </location>
</feature>
<dbReference type="InterPro" id="IPR004995">
    <property type="entry name" value="Spore_Ger"/>
</dbReference>
<dbReference type="PIRSF" id="PIRSF005690">
    <property type="entry name" value="GerBA"/>
    <property type="match status" value="1"/>
</dbReference>
<evidence type="ECO:0000256" key="3">
    <source>
        <dbReference type="ARBA" id="ARBA00023136"/>
    </source>
</evidence>
<evidence type="ECO:0000313" key="6">
    <source>
        <dbReference type="EMBL" id="KWW22601.1"/>
    </source>
</evidence>
<evidence type="ECO:0000313" key="7">
    <source>
        <dbReference type="Proteomes" id="UP000064189"/>
    </source>
</evidence>
<evidence type="ECO:0000256" key="2">
    <source>
        <dbReference type="ARBA" id="ARBA00005278"/>
    </source>
</evidence>
<accession>A0A109N324</accession>
<dbReference type="GO" id="GO:0009847">
    <property type="term" value="P:spore germination"/>
    <property type="evidence" value="ECO:0007669"/>
    <property type="project" value="UniProtKB-UniRule"/>
</dbReference>
<organism evidence="6 7">
    <name type="scientific">Peribacillus simplex</name>
    <dbReference type="NCBI Taxonomy" id="1478"/>
    <lineage>
        <taxon>Bacteria</taxon>
        <taxon>Bacillati</taxon>
        <taxon>Bacillota</taxon>
        <taxon>Bacilli</taxon>
        <taxon>Bacillales</taxon>
        <taxon>Bacillaceae</taxon>
        <taxon>Peribacillus</taxon>
    </lineage>
</organism>
<feature type="transmembrane region" description="Helical" evidence="5">
    <location>
        <begin position="383"/>
        <end position="400"/>
    </location>
</feature>
<feature type="transmembrane region" description="Helical" evidence="5">
    <location>
        <begin position="289"/>
        <end position="310"/>
    </location>
</feature>
<keyword evidence="7" id="KW-1185">Reference proteome</keyword>
<reference evidence="6 7" key="1">
    <citation type="submission" date="2015-11" db="EMBL/GenBank/DDBJ databases">
        <title>Genome Sequence of Bacillus simplex strain VanAntwerpen2.</title>
        <authorList>
            <person name="Couger M.B."/>
        </authorList>
    </citation>
    <scope>NUCLEOTIDE SEQUENCE [LARGE SCALE GENOMIC DNA]</scope>
    <source>
        <strain evidence="6 7">VanAntwerpen02</strain>
    </source>
</reference>
<dbReference type="EMBL" id="LNNH01000003">
    <property type="protein sequence ID" value="KWW22601.1"/>
    <property type="molecule type" value="Genomic_DNA"/>
</dbReference>
<gene>
    <name evidence="6" type="ORF">AS888_12315</name>
</gene>
<sequence length="483" mass="54193">MSKKDLQETIQENISDLKKTFHHTSDLTVRKIKTGFKSSVEINIVYLDGIIDTDLIQEYVVKPLLEPFKTVKCNESLTDQINERLIEAADVKTTTQYIDVIEAIVKGNTIILINGHRKGIIVPSANWKERSLEESLGERSQMGPIVGLTEQMKTNINMLRSTIKTPDFCVEPMEFGTFSKTAVSILFIEGIVDKGILKEVRKRLKSLKIKYLLNSKVVEDVLEGKPRTIFNLARTSGRIDGVVSSLYEGKVAIIVDGFPSAIIAPTLFMDLLQAPDEYHVKAGRFSNRIIRMICFFLAVYLPGVYIAIANFHKGDLTNKISKALITKNELLPTFWEIALLLFIIRILLDASYRIPKASVILLSLIGTIVIGETAVTAKLIHPLSLIIVGITTISSFLLANRGMLAAESTLRPLFLIIAYFYGFNGLIIAATIKIIYMARLKSLGVPYLSPLLPFRIQEWKDTIYRGDLQTLINSKHTYPEEND</sequence>
<evidence type="ECO:0000256" key="1">
    <source>
        <dbReference type="ARBA" id="ARBA00004141"/>
    </source>
</evidence>
<dbReference type="InterPro" id="IPR050768">
    <property type="entry name" value="UPF0353/GerABKA_families"/>
</dbReference>
<comment type="similarity">
    <text evidence="2 4">Belongs to the GerABKA family.</text>
</comment>
<dbReference type="PANTHER" id="PTHR22550">
    <property type="entry name" value="SPORE GERMINATION PROTEIN"/>
    <property type="match status" value="1"/>
</dbReference>
<name>A0A109N324_9BACI</name>
<keyword evidence="5" id="KW-1133">Transmembrane helix</keyword>
<protein>
    <submittedName>
        <fullName evidence="6">Spore gernimation protein GerA</fullName>
    </submittedName>
</protein>
<proteinExistence type="inferred from homology"/>